<evidence type="ECO:0000313" key="1">
    <source>
        <dbReference type="EMBL" id="ERN07209.1"/>
    </source>
</evidence>
<dbReference type="PANTHER" id="PTHR40375:SF2">
    <property type="entry name" value="SPORULATION-SPECIFIC PROTEIN 22"/>
    <property type="match status" value="1"/>
</dbReference>
<protein>
    <submittedName>
        <fullName evidence="1">Uncharacterized protein</fullName>
    </submittedName>
</protein>
<dbReference type="AlphaFoldDB" id="W1PHQ3"/>
<keyword evidence="2" id="KW-1185">Reference proteome</keyword>
<evidence type="ECO:0000313" key="2">
    <source>
        <dbReference type="Proteomes" id="UP000017836"/>
    </source>
</evidence>
<dbReference type="HOGENOM" id="CLU_2609245_0_0_1"/>
<gene>
    <name evidence="1" type="ORF">AMTR_s00019p00175200</name>
</gene>
<sequence>MEAKLRLWNTCVNLTNSRPVVAKKFLGQELRPKFDEQQAKLRQIATDLLVVVGNPTGIPSSTIKAPSFYYKTSNKHDMA</sequence>
<reference evidence="2" key="1">
    <citation type="journal article" date="2013" name="Science">
        <title>The Amborella genome and the evolution of flowering plants.</title>
        <authorList>
            <consortium name="Amborella Genome Project"/>
        </authorList>
    </citation>
    <scope>NUCLEOTIDE SEQUENCE [LARGE SCALE GENOMIC DNA]</scope>
</reference>
<dbReference type="Gramene" id="ERN07209">
    <property type="protein sequence ID" value="ERN07209"/>
    <property type="gene ID" value="AMTR_s00019p00175200"/>
</dbReference>
<dbReference type="STRING" id="13333.W1PHQ3"/>
<dbReference type="InterPro" id="IPR039057">
    <property type="entry name" value="Spo22/ZIP4"/>
</dbReference>
<dbReference type="EMBL" id="KI393807">
    <property type="protein sequence ID" value="ERN07209.1"/>
    <property type="molecule type" value="Genomic_DNA"/>
</dbReference>
<proteinExistence type="predicted"/>
<organism evidence="1 2">
    <name type="scientific">Amborella trichopoda</name>
    <dbReference type="NCBI Taxonomy" id="13333"/>
    <lineage>
        <taxon>Eukaryota</taxon>
        <taxon>Viridiplantae</taxon>
        <taxon>Streptophyta</taxon>
        <taxon>Embryophyta</taxon>
        <taxon>Tracheophyta</taxon>
        <taxon>Spermatophyta</taxon>
        <taxon>Magnoliopsida</taxon>
        <taxon>Amborellales</taxon>
        <taxon>Amborellaceae</taxon>
        <taxon>Amborella</taxon>
    </lineage>
</organism>
<dbReference type="GO" id="GO:0090173">
    <property type="term" value="P:regulation of synaptonemal complex assembly"/>
    <property type="evidence" value="ECO:0007669"/>
    <property type="project" value="InterPro"/>
</dbReference>
<accession>W1PHQ3</accession>
<dbReference type="PANTHER" id="PTHR40375">
    <property type="entry name" value="SPORULATION-SPECIFIC PROTEIN 22"/>
    <property type="match status" value="1"/>
</dbReference>
<dbReference type="Proteomes" id="UP000017836">
    <property type="component" value="Unassembled WGS sequence"/>
</dbReference>
<name>W1PHQ3_AMBTC</name>